<reference evidence="1 2" key="1">
    <citation type="submission" date="2020-11" db="EMBL/GenBank/DDBJ databases">
        <title>Draft genome sequencing of a Lachnospiraceae strain isolated from anoxic soil subjected to BSD treatment.</title>
        <authorList>
            <person name="Uek A."/>
            <person name="Tonouchi A."/>
        </authorList>
    </citation>
    <scope>NUCLEOTIDE SEQUENCE [LARGE SCALE GENOMIC DNA]</scope>
    <source>
        <strain evidence="1 2">TB5</strain>
    </source>
</reference>
<sequence>MQIVLKNVTEDIVIKKYEQMKNTFIGCKCERCKLDIIAYALNHLPPKYVITSEGELIAHLEAEQTQFDTDLTTLMIKASIVVNEHPHHNG</sequence>
<dbReference type="AlphaFoldDB" id="A0A7R7IEU8"/>
<gene>
    <name evidence="1" type="ORF">bsdtb5_27730</name>
</gene>
<dbReference type="KEGG" id="ahb:bsdtb5_27730"/>
<evidence type="ECO:0000313" key="1">
    <source>
        <dbReference type="EMBL" id="BCN31478.1"/>
    </source>
</evidence>
<dbReference type="InterPro" id="IPR019657">
    <property type="entry name" value="ComFB"/>
</dbReference>
<accession>A0A7R7IEU8</accession>
<evidence type="ECO:0000313" key="2">
    <source>
        <dbReference type="Proteomes" id="UP000595897"/>
    </source>
</evidence>
<protein>
    <recommendedName>
        <fullName evidence="3">Competence protein ComFB</fullName>
    </recommendedName>
</protein>
<name>A0A7R7IEU8_9FIRM</name>
<dbReference type="RefSeq" id="WP_271712595.1">
    <property type="nucleotide sequence ID" value="NZ_AP024169.1"/>
</dbReference>
<proteinExistence type="predicted"/>
<keyword evidence="2" id="KW-1185">Reference proteome</keyword>
<evidence type="ECO:0008006" key="3">
    <source>
        <dbReference type="Google" id="ProtNLM"/>
    </source>
</evidence>
<dbReference type="EMBL" id="AP024169">
    <property type="protein sequence ID" value="BCN31478.1"/>
    <property type="molecule type" value="Genomic_DNA"/>
</dbReference>
<dbReference type="Pfam" id="PF10719">
    <property type="entry name" value="ComFB"/>
    <property type="match status" value="1"/>
</dbReference>
<organism evidence="1 2">
    <name type="scientific">Anaeromicropila herbilytica</name>
    <dbReference type="NCBI Taxonomy" id="2785025"/>
    <lineage>
        <taxon>Bacteria</taxon>
        <taxon>Bacillati</taxon>
        <taxon>Bacillota</taxon>
        <taxon>Clostridia</taxon>
        <taxon>Lachnospirales</taxon>
        <taxon>Lachnospiraceae</taxon>
        <taxon>Anaeromicropila</taxon>
    </lineage>
</organism>
<dbReference type="Proteomes" id="UP000595897">
    <property type="component" value="Chromosome"/>
</dbReference>